<dbReference type="GO" id="GO:0005524">
    <property type="term" value="F:ATP binding"/>
    <property type="evidence" value="ECO:0007669"/>
    <property type="project" value="InterPro"/>
</dbReference>
<name>A0A383EHU3_9ZZZZ</name>
<dbReference type="GO" id="GO:0016020">
    <property type="term" value="C:membrane"/>
    <property type="evidence" value="ECO:0007669"/>
    <property type="project" value="UniProtKB-SubCell"/>
</dbReference>
<protein>
    <submittedName>
        <fullName evidence="7">Uncharacterized protein</fullName>
    </submittedName>
</protein>
<evidence type="ECO:0000259" key="6">
    <source>
        <dbReference type="Pfam" id="PF00664"/>
    </source>
</evidence>
<proteinExistence type="predicted"/>
<keyword evidence="4" id="KW-0472">Membrane</keyword>
<dbReference type="PANTHER" id="PTHR43394">
    <property type="entry name" value="ATP-DEPENDENT PERMEASE MDL1, MITOCHONDRIAL"/>
    <property type="match status" value="1"/>
</dbReference>
<evidence type="ECO:0000313" key="7">
    <source>
        <dbReference type="EMBL" id="SVE55920.1"/>
    </source>
</evidence>
<feature type="non-terminal residue" evidence="7">
    <location>
        <position position="231"/>
    </location>
</feature>
<dbReference type="Gene3D" id="3.40.50.300">
    <property type="entry name" value="P-loop containing nucleotide triphosphate hydrolases"/>
    <property type="match status" value="1"/>
</dbReference>
<organism evidence="7">
    <name type="scientific">marine metagenome</name>
    <dbReference type="NCBI Taxonomy" id="408172"/>
    <lineage>
        <taxon>unclassified sequences</taxon>
        <taxon>metagenomes</taxon>
        <taxon>ecological metagenomes</taxon>
    </lineage>
</organism>
<dbReference type="SUPFAM" id="SSF90123">
    <property type="entry name" value="ABC transporter transmembrane region"/>
    <property type="match status" value="1"/>
</dbReference>
<evidence type="ECO:0000256" key="3">
    <source>
        <dbReference type="ARBA" id="ARBA00022989"/>
    </source>
</evidence>
<dbReference type="SUPFAM" id="SSF52540">
    <property type="entry name" value="P-loop containing nucleoside triphosphate hydrolases"/>
    <property type="match status" value="1"/>
</dbReference>
<keyword evidence="3" id="KW-1133">Transmembrane helix</keyword>
<dbReference type="GO" id="GO:0015421">
    <property type="term" value="F:ABC-type oligopeptide transporter activity"/>
    <property type="evidence" value="ECO:0007669"/>
    <property type="project" value="TreeGrafter"/>
</dbReference>
<reference evidence="7" key="1">
    <citation type="submission" date="2018-05" db="EMBL/GenBank/DDBJ databases">
        <authorList>
            <person name="Lanie J.A."/>
            <person name="Ng W.-L."/>
            <person name="Kazmierczak K.M."/>
            <person name="Andrzejewski T.M."/>
            <person name="Davidsen T.M."/>
            <person name="Wayne K.J."/>
            <person name="Tettelin H."/>
            <person name="Glass J.I."/>
            <person name="Rusch D."/>
            <person name="Podicherti R."/>
            <person name="Tsui H.-C.T."/>
            <person name="Winkler M.E."/>
        </authorList>
    </citation>
    <scope>NUCLEOTIDE SEQUENCE</scope>
</reference>
<sequence length="231" mass="25493">VTLSLIPLLLVTMITWQKKSRPTFLGVRMAISSVNGNLQENVSGVRVTQSTNRQDVNLGNFDTLNHHHLDMTIRASFLSGMLMPVVETLTVLSMGLVVVVGGIRVYDGHLEIGFLVAFLIYVQRFFEPIRMLTQQYTMFQRAMASGARIFELLDIKPEMNDKPDATALPLVKGEVVFDNVSFGYTPETEVLHNINLLIKPGQNVALVGLTGAGKTSLVALMHRFYDVTGGA</sequence>
<accession>A0A383EHU3</accession>
<evidence type="ECO:0000256" key="1">
    <source>
        <dbReference type="ARBA" id="ARBA00004141"/>
    </source>
</evidence>
<feature type="domain" description="ABC transporter" evidence="5">
    <location>
        <begin position="191"/>
        <end position="230"/>
    </location>
</feature>
<gene>
    <name evidence="7" type="ORF">METZ01_LOCUS508774</name>
</gene>
<comment type="subcellular location">
    <subcellularLocation>
        <location evidence="1">Membrane</location>
        <topology evidence="1">Multi-pass membrane protein</topology>
    </subcellularLocation>
</comment>
<dbReference type="GO" id="GO:0016887">
    <property type="term" value="F:ATP hydrolysis activity"/>
    <property type="evidence" value="ECO:0007669"/>
    <property type="project" value="InterPro"/>
</dbReference>
<dbReference type="InterPro" id="IPR027417">
    <property type="entry name" value="P-loop_NTPase"/>
</dbReference>
<evidence type="ECO:0000256" key="2">
    <source>
        <dbReference type="ARBA" id="ARBA00022692"/>
    </source>
</evidence>
<dbReference type="EMBL" id="UINC01225726">
    <property type="protein sequence ID" value="SVE55920.1"/>
    <property type="molecule type" value="Genomic_DNA"/>
</dbReference>
<evidence type="ECO:0000259" key="5">
    <source>
        <dbReference type="Pfam" id="PF00005"/>
    </source>
</evidence>
<dbReference type="Pfam" id="PF00005">
    <property type="entry name" value="ABC_tran"/>
    <property type="match status" value="1"/>
</dbReference>
<evidence type="ECO:0000256" key="4">
    <source>
        <dbReference type="ARBA" id="ARBA00023136"/>
    </source>
</evidence>
<dbReference type="Pfam" id="PF00664">
    <property type="entry name" value="ABC_membrane"/>
    <property type="match status" value="1"/>
</dbReference>
<dbReference type="AlphaFoldDB" id="A0A383EHU3"/>
<dbReference type="InterPro" id="IPR011527">
    <property type="entry name" value="ABC1_TM_dom"/>
</dbReference>
<dbReference type="Gene3D" id="1.20.1560.10">
    <property type="entry name" value="ABC transporter type 1, transmembrane domain"/>
    <property type="match status" value="1"/>
</dbReference>
<dbReference type="InterPro" id="IPR039421">
    <property type="entry name" value="Type_1_exporter"/>
</dbReference>
<keyword evidence="2" id="KW-0812">Transmembrane</keyword>
<dbReference type="InterPro" id="IPR036640">
    <property type="entry name" value="ABC1_TM_sf"/>
</dbReference>
<feature type="non-terminal residue" evidence="7">
    <location>
        <position position="1"/>
    </location>
</feature>
<feature type="domain" description="ABC transmembrane type-1" evidence="6">
    <location>
        <begin position="1"/>
        <end position="128"/>
    </location>
</feature>
<dbReference type="PANTHER" id="PTHR43394:SF1">
    <property type="entry name" value="ATP-BINDING CASSETTE SUB-FAMILY B MEMBER 10, MITOCHONDRIAL"/>
    <property type="match status" value="1"/>
</dbReference>
<dbReference type="InterPro" id="IPR003439">
    <property type="entry name" value="ABC_transporter-like_ATP-bd"/>
</dbReference>